<dbReference type="EMBL" id="JAJNNZ010000024">
    <property type="protein sequence ID" value="MCJ2378845.1"/>
    <property type="molecule type" value="Genomic_DNA"/>
</dbReference>
<comment type="caution">
    <text evidence="2">The sequence shown here is derived from an EMBL/GenBank/DDBJ whole genome shotgun (WGS) entry which is preliminary data.</text>
</comment>
<name>A0A9X1WG38_9VIBR</name>
<evidence type="ECO:0000259" key="1">
    <source>
        <dbReference type="Pfam" id="PF02464"/>
    </source>
</evidence>
<protein>
    <submittedName>
        <fullName evidence="2">Nicotinamide-nucleotide amidase</fullName>
        <ecNumber evidence="2">3.5.1.42</ecNumber>
    </submittedName>
</protein>
<dbReference type="AlphaFoldDB" id="A0A9X1WG38"/>
<dbReference type="Pfam" id="PF02464">
    <property type="entry name" value="CinA"/>
    <property type="match status" value="1"/>
</dbReference>
<dbReference type="NCBIfam" id="TIGR00199">
    <property type="entry name" value="PncC_domain"/>
    <property type="match status" value="1"/>
</dbReference>
<dbReference type="EC" id="3.5.1.42" evidence="2"/>
<dbReference type="GO" id="GO:0019159">
    <property type="term" value="F:nicotinamide-nucleotide amidase activity"/>
    <property type="evidence" value="ECO:0007669"/>
    <property type="project" value="UniProtKB-EC"/>
</dbReference>
<dbReference type="RefSeq" id="WP_244359297.1">
    <property type="nucleotide sequence ID" value="NZ_JAJNNZ010000024.1"/>
</dbReference>
<dbReference type="NCBIfam" id="NF002975">
    <property type="entry name" value="PRK03661.1"/>
    <property type="match status" value="1"/>
</dbReference>
<proteinExistence type="predicted"/>
<keyword evidence="3" id="KW-1185">Reference proteome</keyword>
<evidence type="ECO:0000313" key="3">
    <source>
        <dbReference type="Proteomes" id="UP001139488"/>
    </source>
</evidence>
<dbReference type="InterPro" id="IPR036653">
    <property type="entry name" value="CinA-like_C"/>
</dbReference>
<evidence type="ECO:0000313" key="2">
    <source>
        <dbReference type="EMBL" id="MCJ2378845.1"/>
    </source>
</evidence>
<organism evidence="2 3">
    <name type="scientific">Vibrio gelatinilyticus</name>
    <dbReference type="NCBI Taxonomy" id="2893468"/>
    <lineage>
        <taxon>Bacteria</taxon>
        <taxon>Pseudomonadati</taxon>
        <taxon>Pseudomonadota</taxon>
        <taxon>Gammaproteobacteria</taxon>
        <taxon>Vibrionales</taxon>
        <taxon>Vibrionaceae</taxon>
        <taxon>Vibrio</taxon>
    </lineage>
</organism>
<keyword evidence="2" id="KW-0378">Hydrolase</keyword>
<gene>
    <name evidence="2" type="primary">pncC</name>
    <name evidence="2" type="ORF">LNL84_18750</name>
</gene>
<feature type="domain" description="CinA C-terminal" evidence="1">
    <location>
        <begin position="7"/>
        <end position="157"/>
    </location>
</feature>
<dbReference type="SUPFAM" id="SSF142433">
    <property type="entry name" value="CinA-like"/>
    <property type="match status" value="1"/>
</dbReference>
<dbReference type="InterPro" id="IPR008136">
    <property type="entry name" value="CinA_C"/>
</dbReference>
<sequence>MQTIQEVSLNLGQELLARGGVVATAESCTGGGIAAAITDISGSSSWFDRAFITYSNDAKVDMLSVNPTTIREHGAVSESVVREMADGALRFSKATFSIAISGIAGPSGGSDDKPVGTVCFAWASGAGWRKVETCHFDGDRSAVRKQAVMHALLMLYRHVIEDALNSE</sequence>
<reference evidence="2" key="1">
    <citation type="submission" date="2021-11" db="EMBL/GenBank/DDBJ databases">
        <title>Vibrio ZSDE26 sp. nov. and Vibrio ZSDZ34 sp. nov., isolated from coastal seawater in Qingdao.</title>
        <authorList>
            <person name="Zhang P."/>
        </authorList>
    </citation>
    <scope>NUCLEOTIDE SEQUENCE</scope>
    <source>
        <strain evidence="2">ZSDZ34</strain>
    </source>
</reference>
<dbReference type="Gene3D" id="3.90.950.20">
    <property type="entry name" value="CinA-like"/>
    <property type="match status" value="1"/>
</dbReference>
<dbReference type="Proteomes" id="UP001139488">
    <property type="component" value="Unassembled WGS sequence"/>
</dbReference>
<accession>A0A9X1WG38</accession>